<comment type="caution">
    <text evidence="1">The sequence shown here is derived from an EMBL/GenBank/DDBJ whole genome shotgun (WGS) entry which is preliminary data.</text>
</comment>
<dbReference type="RefSeq" id="WP_262575732.1">
    <property type="nucleotide sequence ID" value="NZ_JAOQJU010000023.1"/>
</dbReference>
<proteinExistence type="predicted"/>
<organism evidence="1 2">
    <name type="scientific">Dorea acetigenes</name>
    <dbReference type="NCBI Taxonomy" id="2981787"/>
    <lineage>
        <taxon>Bacteria</taxon>
        <taxon>Bacillati</taxon>
        <taxon>Bacillota</taxon>
        <taxon>Clostridia</taxon>
        <taxon>Lachnospirales</taxon>
        <taxon>Lachnospiraceae</taxon>
        <taxon>Dorea</taxon>
    </lineage>
</organism>
<evidence type="ECO:0000313" key="2">
    <source>
        <dbReference type="Proteomes" id="UP001652431"/>
    </source>
</evidence>
<reference evidence="1 2" key="1">
    <citation type="journal article" date="2021" name="ISME Commun">
        <title>Automated analysis of genomic sequences facilitates high-throughput and comprehensive description of bacteria.</title>
        <authorList>
            <person name="Hitch T.C.A."/>
        </authorList>
    </citation>
    <scope>NUCLEOTIDE SEQUENCE [LARGE SCALE GENOMIC DNA]</scope>
    <source>
        <strain evidence="1 2">Sanger_03</strain>
    </source>
</reference>
<protein>
    <submittedName>
        <fullName evidence="1">Uncharacterized protein</fullName>
    </submittedName>
</protein>
<sequence>MILAALYDMGVPKIETHGKVPVISEEESVVDYGRFLWKRER</sequence>
<keyword evidence="2" id="KW-1185">Reference proteome</keyword>
<dbReference type="EMBL" id="JAOQJU010000023">
    <property type="protein sequence ID" value="MCU6687602.1"/>
    <property type="molecule type" value="Genomic_DNA"/>
</dbReference>
<gene>
    <name evidence="1" type="ORF">OCV99_13855</name>
</gene>
<accession>A0ABT2RQB0</accession>
<name>A0ABT2RQB0_9FIRM</name>
<evidence type="ECO:0000313" key="1">
    <source>
        <dbReference type="EMBL" id="MCU6687602.1"/>
    </source>
</evidence>
<dbReference type="Proteomes" id="UP001652431">
    <property type="component" value="Unassembled WGS sequence"/>
</dbReference>